<dbReference type="RefSeq" id="WP_185300974.1">
    <property type="nucleotide sequence ID" value="NZ_CP045702.1"/>
</dbReference>
<proteinExistence type="predicted"/>
<protein>
    <submittedName>
        <fullName evidence="6">3-oxoacyl-ACP synthase</fullName>
    </submittedName>
</protein>
<keyword evidence="7" id="KW-1185">Reference proteome</keyword>
<keyword evidence="2" id="KW-0808">Transferase</keyword>
<evidence type="ECO:0000259" key="5">
    <source>
        <dbReference type="Pfam" id="PF08545"/>
    </source>
</evidence>
<evidence type="ECO:0000313" key="6">
    <source>
        <dbReference type="EMBL" id="QNE77502.1"/>
    </source>
</evidence>
<accession>A0A7G7BQ87</accession>
<dbReference type="PANTHER" id="PTHR34069:SF2">
    <property type="entry name" value="BETA-KETOACYL-[ACYL-CARRIER-PROTEIN] SYNTHASE III"/>
    <property type="match status" value="1"/>
</dbReference>
<evidence type="ECO:0000256" key="1">
    <source>
        <dbReference type="ARBA" id="ARBA00022490"/>
    </source>
</evidence>
<feature type="domain" description="Beta-ketoacyl-[acyl-carrier-protein] synthase III N-terminal" evidence="5">
    <location>
        <begin position="107"/>
        <end position="186"/>
    </location>
</feature>
<dbReference type="GO" id="GO:0006633">
    <property type="term" value="P:fatty acid biosynthetic process"/>
    <property type="evidence" value="ECO:0007669"/>
    <property type="project" value="InterPro"/>
</dbReference>
<reference evidence="7" key="1">
    <citation type="submission" date="2019-10" db="EMBL/GenBank/DDBJ databases">
        <title>Antimicrobial potential of Antarctic Bacteria.</title>
        <authorList>
            <person name="Benaud N."/>
            <person name="Edwards R.J."/>
            <person name="Ferrari B.C."/>
        </authorList>
    </citation>
    <scope>NUCLEOTIDE SEQUENCE [LARGE SCALE GENOMIC DNA]</scope>
    <source>
        <strain evidence="7">NBSH44</strain>
    </source>
</reference>
<evidence type="ECO:0000256" key="3">
    <source>
        <dbReference type="ARBA" id="ARBA00023315"/>
    </source>
</evidence>
<dbReference type="EMBL" id="CP045702">
    <property type="protein sequence ID" value="QNE77502.1"/>
    <property type="molecule type" value="Genomic_DNA"/>
</dbReference>
<dbReference type="Gene3D" id="3.40.47.10">
    <property type="match status" value="2"/>
</dbReference>
<keyword evidence="3" id="KW-0012">Acyltransferase</keyword>
<dbReference type="InterPro" id="IPR016039">
    <property type="entry name" value="Thiolase-like"/>
</dbReference>
<evidence type="ECO:0000313" key="7">
    <source>
        <dbReference type="Proteomes" id="UP000515307"/>
    </source>
</evidence>
<dbReference type="KEGG" id="sfiy:F0344_25455"/>
<gene>
    <name evidence="6" type="ORF">F0344_25455</name>
</gene>
<dbReference type="InterPro" id="IPR013747">
    <property type="entry name" value="ACP_syn_III_C"/>
</dbReference>
<organism evidence="6 7">
    <name type="scientific">Streptomyces finlayi</name>
    <dbReference type="NCBI Taxonomy" id="67296"/>
    <lineage>
        <taxon>Bacteria</taxon>
        <taxon>Bacillati</taxon>
        <taxon>Actinomycetota</taxon>
        <taxon>Actinomycetes</taxon>
        <taxon>Kitasatosporales</taxon>
        <taxon>Streptomycetaceae</taxon>
        <taxon>Streptomyces</taxon>
    </lineage>
</organism>
<dbReference type="CDD" id="cd00827">
    <property type="entry name" value="init_cond_enzymes"/>
    <property type="match status" value="1"/>
</dbReference>
<dbReference type="AlphaFoldDB" id="A0A7G7BQ87"/>
<sequence length="319" mass="34519">MAGIADFEITFPSARRSVREMAAESGLSEDDVRVITTCDSYPVLGEGETEWELALRAAQQVMKRTQVPPSAVRTVIYAGTGEWDKAFWSPAAKVAQELGITGAYCYELTNYCNAVIAALQTGSDALAGREGESVLVLIGDRVSTLLDYGDPTAKEMFNQGDAGGAFLLSSSGTTAEVLGSRLRTDPSWCDYYSGVRDGDGMIIRRNGNRDGLAEAYAENFTTLTTELLASLGRDLTDVAYLLVTHGSRPIHERLLKDLGLPESRSVLNYHRLGHMGAADTFIAMRELITAQKLLPGDLVLHATSALGFSWGVMAMEYRG</sequence>
<dbReference type="SUPFAM" id="SSF53901">
    <property type="entry name" value="Thiolase-like"/>
    <property type="match status" value="1"/>
</dbReference>
<name>A0A7G7BQ87_9ACTN</name>
<evidence type="ECO:0000259" key="4">
    <source>
        <dbReference type="Pfam" id="PF08541"/>
    </source>
</evidence>
<keyword evidence="1" id="KW-0963">Cytoplasm</keyword>
<dbReference type="GO" id="GO:0044550">
    <property type="term" value="P:secondary metabolite biosynthetic process"/>
    <property type="evidence" value="ECO:0007669"/>
    <property type="project" value="TreeGrafter"/>
</dbReference>
<dbReference type="Proteomes" id="UP000515307">
    <property type="component" value="Chromosome"/>
</dbReference>
<dbReference type="InterPro" id="IPR013751">
    <property type="entry name" value="ACP_syn_III_N"/>
</dbReference>
<dbReference type="Pfam" id="PF08545">
    <property type="entry name" value="ACP_syn_III"/>
    <property type="match status" value="1"/>
</dbReference>
<dbReference type="PANTHER" id="PTHR34069">
    <property type="entry name" value="3-OXOACYL-[ACYL-CARRIER-PROTEIN] SYNTHASE 3"/>
    <property type="match status" value="1"/>
</dbReference>
<dbReference type="GO" id="GO:0004315">
    <property type="term" value="F:3-oxoacyl-[acyl-carrier-protein] synthase activity"/>
    <property type="evidence" value="ECO:0007669"/>
    <property type="project" value="InterPro"/>
</dbReference>
<feature type="domain" description="Beta-ketoacyl-[acyl-carrier-protein] synthase III C-terminal" evidence="4">
    <location>
        <begin position="230"/>
        <end position="317"/>
    </location>
</feature>
<dbReference type="Pfam" id="PF08541">
    <property type="entry name" value="ACP_syn_III_C"/>
    <property type="match status" value="1"/>
</dbReference>
<evidence type="ECO:0000256" key="2">
    <source>
        <dbReference type="ARBA" id="ARBA00022679"/>
    </source>
</evidence>